<dbReference type="InterPro" id="IPR016024">
    <property type="entry name" value="ARM-type_fold"/>
</dbReference>
<dbReference type="Proteomes" id="UP000887013">
    <property type="component" value="Unassembled WGS sequence"/>
</dbReference>
<dbReference type="PROSITE" id="PS51190">
    <property type="entry name" value="FATC"/>
    <property type="match status" value="1"/>
</dbReference>
<evidence type="ECO:0000259" key="5">
    <source>
        <dbReference type="PROSITE" id="PS51190"/>
    </source>
</evidence>
<comment type="similarity">
    <text evidence="1">Belongs to the PI3/PI4-kinase family. TRA1 subfamily.</text>
</comment>
<reference evidence="6" key="1">
    <citation type="submission" date="2020-08" db="EMBL/GenBank/DDBJ databases">
        <title>Multicomponent nature underlies the extraordinary mechanical properties of spider dragline silk.</title>
        <authorList>
            <person name="Kono N."/>
            <person name="Nakamura H."/>
            <person name="Mori M."/>
            <person name="Yoshida Y."/>
            <person name="Ohtoshi R."/>
            <person name="Malay A.D."/>
            <person name="Moran D.A.P."/>
            <person name="Tomita M."/>
            <person name="Numata K."/>
            <person name="Arakawa K."/>
        </authorList>
    </citation>
    <scope>NUCLEOTIDE SEQUENCE</scope>
</reference>
<dbReference type="InterPro" id="IPR046807">
    <property type="entry name" value="Tra1_central"/>
</dbReference>
<dbReference type="Pfam" id="PF20206">
    <property type="entry name" value="Tra1_ring"/>
    <property type="match status" value="1"/>
</dbReference>
<dbReference type="PROSITE" id="PS50290">
    <property type="entry name" value="PI3_4_KINASE_3"/>
    <property type="match status" value="1"/>
</dbReference>
<dbReference type="Pfam" id="PF20175">
    <property type="entry name" value="Tra1_central"/>
    <property type="match status" value="1"/>
</dbReference>
<accession>A0A8X6MWQ3</accession>
<dbReference type="GO" id="GO:0006281">
    <property type="term" value="P:DNA repair"/>
    <property type="evidence" value="ECO:0007669"/>
    <property type="project" value="TreeGrafter"/>
</dbReference>
<feature type="compositionally biased region" description="Acidic residues" evidence="2">
    <location>
        <begin position="43"/>
        <end position="59"/>
    </location>
</feature>
<feature type="compositionally biased region" description="Polar residues" evidence="2">
    <location>
        <begin position="3457"/>
        <end position="3470"/>
    </location>
</feature>
<dbReference type="SMART" id="SM01343">
    <property type="entry name" value="FATC"/>
    <property type="match status" value="1"/>
</dbReference>
<evidence type="ECO:0000256" key="2">
    <source>
        <dbReference type="SAM" id="MobiDB-lite"/>
    </source>
</evidence>
<keyword evidence="7" id="KW-1185">Reference proteome</keyword>
<dbReference type="InterPro" id="IPR011989">
    <property type="entry name" value="ARM-like"/>
</dbReference>
<organism evidence="6 7">
    <name type="scientific">Nephila pilipes</name>
    <name type="common">Giant wood spider</name>
    <name type="synonym">Nephila maculata</name>
    <dbReference type="NCBI Taxonomy" id="299642"/>
    <lineage>
        <taxon>Eukaryota</taxon>
        <taxon>Metazoa</taxon>
        <taxon>Ecdysozoa</taxon>
        <taxon>Arthropoda</taxon>
        <taxon>Chelicerata</taxon>
        <taxon>Arachnida</taxon>
        <taxon>Araneae</taxon>
        <taxon>Araneomorphae</taxon>
        <taxon>Entelegynae</taxon>
        <taxon>Araneoidea</taxon>
        <taxon>Nephilidae</taxon>
        <taxon>Nephila</taxon>
    </lineage>
</organism>
<feature type="domain" description="FAT" evidence="4">
    <location>
        <begin position="2865"/>
        <end position="3445"/>
    </location>
</feature>
<dbReference type="Pfam" id="PF00454">
    <property type="entry name" value="PI3_PI4_kinase"/>
    <property type="match status" value="1"/>
</dbReference>
<dbReference type="PANTHER" id="PTHR11139">
    <property type="entry name" value="ATAXIA TELANGIECTASIA MUTATED ATM -RELATED"/>
    <property type="match status" value="1"/>
</dbReference>
<evidence type="ECO:0000256" key="1">
    <source>
        <dbReference type="ARBA" id="ARBA00007234"/>
    </source>
</evidence>
<evidence type="ECO:0000313" key="6">
    <source>
        <dbReference type="EMBL" id="GFS81877.1"/>
    </source>
</evidence>
<dbReference type="InterPro" id="IPR046805">
    <property type="entry name" value="Tra1_ring"/>
</dbReference>
<evidence type="ECO:0000313" key="7">
    <source>
        <dbReference type="Proteomes" id="UP000887013"/>
    </source>
</evidence>
<feature type="compositionally biased region" description="Low complexity" evidence="2">
    <location>
        <begin position="3471"/>
        <end position="3491"/>
    </location>
</feature>
<evidence type="ECO:0000259" key="3">
    <source>
        <dbReference type="PROSITE" id="PS50290"/>
    </source>
</evidence>
<feature type="region of interest" description="Disordered" evidence="2">
    <location>
        <begin position="3457"/>
        <end position="3495"/>
    </location>
</feature>
<sequence length="4062" mass="461217">MSKIVIISDIVSCSKRSNIYQISYYSDAESDSDNETSDKDTKEEEDLDHDDSKDDDNSEDFVVIDGKTEWKKKRSLDKWYMTPHAPALVTFRDAPSAELIDASDSKSSKLVRAARDLYKSSSVDLGSKRTELHSGVFSSQREKMARQIPPPGLGLAGNTAPSSATDPVALMNTYRSYISMIVDPTVKDESKLKALQEVSQELENISTNPQYPQFLDHALRVFIKILQDGEPHFIAEHTTHQMRKLILEIIHRIPTNSTLLSHVKSILTLMFKLLEIENEDNILVVLRIIIEFHKTFRPQYSPEISQFLLYVKNIYKELPNHLNHIFEPRPVQKLKDVSLATLNPILEEIFTITPVFCDRRGSDANPEQQFNLIPRATKSLKALAELPIIVVLMYQLYKQNVHSDVEEFIPLIMTTISLQPTLQQRNNPNFNKEVFVDFMAAQIKTLSFLAYIVRIYQSVVNEHSSELARGMIGLLRLCPQEVAHLRKELLIAARHILATELREKFVNCLEDLFDENILIGVGWTAYESLRPLAYSTLADLVHHVRQHLPLRVLSKAVNVFSKNVHDESLVTTIQTMSCKLLLNLVDCIRQRSDRENGNGRELLMRLLEILVLKLKTIAKLQLPVLIIKTRQQQQLAAIGGLQISTPSAPGTPQIVVPAVQNPLIGQGVPNVTGVANPQHLQRPQTAPAGTPGFSPNILGGVEIKTEPKEEIKNNFQSGGLSEMKDEKTRFGFPASQAANYTVTDCRSLVKTIICGAKSVAWAIQICKVPGEKIEPVIKLEPGEPSKNPAAPASKQFQPKETLVFIRLLKYALQALDIYILSPPMPGQMPNRQLGIGTIRSKDEKETIEFLAGTFTIMHPLTFREVFSTTIDFFVDRMYKNPSLQVMVNSFLAHDTSSHIFATILVEYLLKRMEEMGSNMERSNLYLKLFKMVFGCVSLFAAANEEMLKPYLHQIVNRSMELALSAREPYNYFLLLRALFRSIGGGSHDLLYQEFLPLLPNLLQGLNSLQSGLHRQHMKDLFVELCLTVPVRLSSLLPYLPMLMDPLVSALNGSQTLVSQGLRTLELCVDNLQPEFLYDHIQPVRAELMQALWRTLRNPVDSVAQVAFRVLGKFGGGNRKMMIEPQRLDYCSRESVGPCIAVHFQEHKTNISLPIGKVIETACTALKTSSTNEFYRKQCWKVIKGFLSANVELDNDKNNVFQLYSHPSFATGEIPSLQGLYYICPDSESRKVHEAALAGMFVASAIKELRGTVVPFMINLVRHYTLVAISQQSGPFVNSRQVKHQGMDPLVLVDAIAAVMGHEEKELWYHSSLVLMPRSIMLIMIETANIVHKSKRRACSLPLLEYLAEKMCSLCYDRAWYAKLGGCVAIKSLFDKCHPKWVYGHMYSFLKALLFVMMDLTGEVSSGAVDMAKNNLELMLKTFCKPCGNDVEEDEKEAQTKAINEVVQELVRQLTQPNNCVREQAMHSLKVIAEVGNKTITQIIEPHKDWLIDYVPLRKHVLRHQPVTCQIGLLDGNTFCITLEPRLFSYDLNNPEHKTFFDELVMLCEYDDASLLKLPCYKGLSNVIPIRKAMLRLLAACHYMPDKRLDIFQHLYKALSSSVSELQEVGYQCIKDIISKYDVDVDMVHTTIRPLLLKLGDYRSLSLPVIQHLSYLTLLFPKIFNDKLCDQLLTHLHKCLEVAEATVKENERTAVVTEVKICSGIINIFHQIPAASTKFIDPLLSIVLNTEKNLMMEAGSPYREPLIKFLKRYPAQTMELLLSEQNMQDEQVTRFLEYLLKGDQGRPFREVLQQNPSKLVSMTFRTNQSSTLCTSTTGMTSIPSAHEIQYQAIRIVSLLAKLDDQWLSEQHQLVACLRKVWISKDFQERHLKADSVDYTQWKEPKLLAKCLLNFVKHHPSEIELLFQLLRAFTGRFIPDFDFLRDFLENTVANNYTVDWKRMAFFKFVELFCDDSFPQDLKAKILQYILIPSFAVAFERGEGERLIGGPPAPDQDLNENVMSVFINKVIDSENPFRTSDAVRILLLQFSCLLVEQASPHIHDAANKRQGNKLRRLMTFAWPCLLTKNCVDPATKYHGHLLLANIIAKFAIHKRIVLQVFHSLLKAHAAEARTVVRQALEILTPAMPVRMEDGNNMLTHWTKKIIVEEGHTLAQLVHMLQLLVRHYKVYYPVRHHLIHHMVSSVQRLVFTPNATIEHKRLAVDLAEVIIRWEIQRHKEEAERNQYGIDKNEPPDPIQVPVIGLKRNSIDSLDTKRMRNPSGSLAKISDRYKPVDKEHSDAVVNFLLRMACQVNESSSTSGTTGELLSRRCVSLLKTALKPDVWPNAEIKLGWSDKLLHTVKESATPNIGNICTALELLAFLVNNLRKEAILTTFKPLQRGIAACLSYNHIKVIKSVHNLLTRLMNLFPTEPTNSNVASKYEELEGLYSVVSNVIMEGLTTYEKSPTATPQSLYPTLMFLKSAILSNPCYIDRLISIFMRVLQKMTKEHLTPPPDDVGTDTLILCLDFVKNRVGVMGSDMRKVYIGSILCSLIEKSNDVKVLKAITKMVEEWIKSKSTIAVNQGPNVKEKSILLVKMMQFIEKRFPNDLDLNGQFLELVHYVYRDESLKGTELTSKLEPAFMAGLRCVQPHIRSKFFEVFDNSIRRRLHDRLLYILCSQNWENIGQHFWIKQCIELLLVTAVDGTSIQCSTPTVMLPSMTSVYEQADSQEKASFAMATLAIESTDVSVESKDEEIDIEMSSTEDVTIKTEPQSGQSPVDPKQNLQALLVKQLKFHETFNQTKTVNFLNAAAQLCHLDTALAQHLWIQLFPRLWKIFSEKQQGALSNELIAFVTSGTHVIQKDCHPSALGIFIEGVTHCVPPIMLKPLTCLYHGKGHNLWHRACLSLEQLCFDKGYIIQARSRSSTERSEVDDTLDMISDMYLQLKEEDLWGGLWQKRAKYTETSTAVALEQQGMFLPSLEAYEAAATRHHQDMGTGVSPPTMNSEANLYWYHNIRCNRELNDWNALLSIGVAIDPNLVLESAWRHNPNWNLMKEALEQVEPNCPREQLWKLNLYKGYLYICHSEDRQERPLNTVEKVVELCSNLCIREWRRLPHIVSHIHLQLLQAAQQIIELQDAVQIHQGLLPANIGRGPSLHDMKAIVKTWRNRLPVISDDLSHWSEIFHWRQEHYKTIVSCYESAQNGQAVEVQANHAMLGVHASAQSIIHFGKIARKHGLTNVCLDALSQIHSIPSVPIVDCFQKIRQQVKCFLQKAHTTGRNEIQETSQALHEGLHVIDSTNLKYFTKEMTAEFYALKAVFLAQLGRFEEANKVFSSACQLHDTLVKAWALWGDYLEQLFTKEKPENRNLSLGVSALVCFLHSCRHQNESKSRKYLAKVLWLLTYDDDSGLLSEALDKNSVGVPPLQWLPWVPQLLTCLVRNEGRQMLNIISQVGRAFPQAVYFPIRTLYLILKIEQREKYKSNNTAVSGSNATTPHSPAVSLSDSSSNNAEISSPAATSTESLPIRATQPMWRCSRIMHMQRDIHPTVLSCLEGIVDQMVWFRENVYEEVLRQLRQALAKCYAVAYENAGAVSEATVTPHTLNFVKKLVSTFGIGVENVSSVSTTVSSSISESLARRAQATAQDPVFQKMKGQFTADFDFSVPGAMKLHNLINKLKKWIKILEGKTKLLPKSFLIEEKCRFLNNFAQQTADVEIPGEFLLLRNHYFVRISRFMPKVDIVQKHNTAARRLYIKGHNGKIYPYLVVNDACLSDARREERVLQLLRMLNHYLGKQKETSKRFLNFTVPRVVPVSPQMRLVEDNESSISLLDIYKQRCAKRGIEYDAPLARFYERLATVQARGSQASHQVLRDILKDVQSIMVSKTLLKDWAEQTYPSATDYWTFRKQFTLQLALAGFIEYVLHLTRLNPDMMYIHQDSGLMNISYFKFNIEDSKGEFEANRPVPFRLTPNIAEFITTIGVCGPMTASMIAAARCLAMPNFKVASLLKAILRDEMFAWYKKRQEDAQPSDARSDAEGAVIIQMVNKAANVIVARLQSLATFDGSACQVSTLVAAANSHDNLCRMDPAWHPWL</sequence>
<dbReference type="GO" id="GO:0006355">
    <property type="term" value="P:regulation of DNA-templated transcription"/>
    <property type="evidence" value="ECO:0007669"/>
    <property type="project" value="TreeGrafter"/>
</dbReference>
<dbReference type="SUPFAM" id="SSF56112">
    <property type="entry name" value="Protein kinase-like (PK-like)"/>
    <property type="match status" value="1"/>
</dbReference>
<evidence type="ECO:0000259" key="4">
    <source>
        <dbReference type="PROSITE" id="PS51189"/>
    </source>
</evidence>
<dbReference type="PROSITE" id="PS51189">
    <property type="entry name" value="FAT"/>
    <property type="match status" value="1"/>
</dbReference>
<dbReference type="GO" id="GO:0005634">
    <property type="term" value="C:nucleus"/>
    <property type="evidence" value="ECO:0007669"/>
    <property type="project" value="TreeGrafter"/>
</dbReference>
<evidence type="ECO:0008006" key="8">
    <source>
        <dbReference type="Google" id="ProtNLM"/>
    </source>
</evidence>
<dbReference type="InterPro" id="IPR003151">
    <property type="entry name" value="PIK-rel_kinase_FAT"/>
</dbReference>
<dbReference type="InterPro" id="IPR050517">
    <property type="entry name" value="DDR_Repair_Kinase"/>
</dbReference>
<proteinExistence type="inferred from homology"/>
<dbReference type="InterPro" id="IPR014009">
    <property type="entry name" value="PIK_FAT"/>
</dbReference>
<dbReference type="GO" id="GO:0035267">
    <property type="term" value="C:NuA4 histone acetyltransferase complex"/>
    <property type="evidence" value="ECO:0007669"/>
    <property type="project" value="TreeGrafter"/>
</dbReference>
<dbReference type="InterPro" id="IPR000403">
    <property type="entry name" value="PI3/4_kinase_cat_dom"/>
</dbReference>
<dbReference type="InterPro" id="IPR036940">
    <property type="entry name" value="PI3/4_kinase_cat_sf"/>
</dbReference>
<dbReference type="InterPro" id="IPR003152">
    <property type="entry name" value="FATC_dom"/>
</dbReference>
<feature type="domain" description="FATC" evidence="5">
    <location>
        <begin position="4030"/>
        <end position="4062"/>
    </location>
</feature>
<dbReference type="OrthoDB" id="6424441at2759"/>
<dbReference type="GO" id="GO:0000124">
    <property type="term" value="C:SAGA complex"/>
    <property type="evidence" value="ECO:0007669"/>
    <property type="project" value="TreeGrafter"/>
</dbReference>
<dbReference type="SUPFAM" id="SSF48371">
    <property type="entry name" value="ARM repeat"/>
    <property type="match status" value="3"/>
</dbReference>
<dbReference type="SMART" id="SM00146">
    <property type="entry name" value="PI3Kc"/>
    <property type="match status" value="1"/>
</dbReference>
<dbReference type="InterPro" id="IPR011009">
    <property type="entry name" value="Kinase-like_dom_sf"/>
</dbReference>
<protein>
    <recommendedName>
        <fullName evidence="8">Non-specific serine/threonine protein kinase</fullName>
    </recommendedName>
</protein>
<gene>
    <name evidence="6" type="primary">TRRAP</name>
    <name evidence="6" type="ORF">NPIL_189372</name>
</gene>
<dbReference type="EMBL" id="BMAW01051685">
    <property type="protein sequence ID" value="GFS81877.1"/>
    <property type="molecule type" value="Genomic_DNA"/>
</dbReference>
<dbReference type="PANTHER" id="PTHR11139:SF1">
    <property type="entry name" value="TRANSFORMATION_TRANSCRIPTION DOMAIN-ASSOCIATED PROTEIN"/>
    <property type="match status" value="1"/>
</dbReference>
<name>A0A8X6MWQ3_NEPPI</name>
<dbReference type="CDD" id="cd05163">
    <property type="entry name" value="PIKK_TRRAP"/>
    <property type="match status" value="1"/>
</dbReference>
<feature type="region of interest" description="Disordered" evidence="2">
    <location>
        <begin position="27"/>
        <end position="59"/>
    </location>
</feature>
<feature type="domain" description="PI3K/PI4K catalytic" evidence="3">
    <location>
        <begin position="3707"/>
        <end position="4034"/>
    </location>
</feature>
<dbReference type="Gene3D" id="1.10.1070.11">
    <property type="entry name" value="Phosphatidylinositol 3-/4-kinase, catalytic domain"/>
    <property type="match status" value="1"/>
</dbReference>
<dbReference type="Gene3D" id="1.25.10.10">
    <property type="entry name" value="Leucine-rich Repeat Variant"/>
    <property type="match status" value="2"/>
</dbReference>
<comment type="caution">
    <text evidence="6">The sequence shown here is derived from an EMBL/GenBank/DDBJ whole genome shotgun (WGS) entry which is preliminary data.</text>
</comment>
<dbReference type="Pfam" id="PF02259">
    <property type="entry name" value="FAT"/>
    <property type="match status" value="1"/>
</dbReference>